<dbReference type="InterPro" id="IPR051907">
    <property type="entry name" value="DoxX-like_oxidoreductase"/>
</dbReference>
<accession>A0A1S6U8W3</accession>
<reference evidence="8" key="1">
    <citation type="submission" date="2016-09" db="EMBL/GenBank/DDBJ databases">
        <title>Comparative genomics of the Campylobacter concisus group.</title>
        <authorList>
            <person name="Miller W.G."/>
            <person name="Yee E."/>
            <person name="Chapman M.H."/>
            <person name="Huynh S."/>
            <person name="Bono J.L."/>
            <person name="On S.L.W."/>
            <person name="StLeger J."/>
            <person name="Foster G."/>
            <person name="Parker C.T."/>
        </authorList>
    </citation>
    <scope>NUCLEOTIDE SEQUENCE [LARGE SCALE GENOMIC DNA]</scope>
    <source>
        <strain evidence="8">RM18021</strain>
    </source>
</reference>
<dbReference type="GO" id="GO:0005886">
    <property type="term" value="C:plasma membrane"/>
    <property type="evidence" value="ECO:0007669"/>
    <property type="project" value="UniProtKB-SubCell"/>
</dbReference>
<dbReference type="Proteomes" id="UP000190868">
    <property type="component" value="Chromosome"/>
</dbReference>
<dbReference type="PANTHER" id="PTHR33452:SF1">
    <property type="entry name" value="INNER MEMBRANE PROTEIN YPHA-RELATED"/>
    <property type="match status" value="1"/>
</dbReference>
<dbReference type="EMBL" id="CP017258">
    <property type="protein sequence ID" value="AQW88125.1"/>
    <property type="molecule type" value="Genomic_DNA"/>
</dbReference>
<evidence type="ECO:0000256" key="2">
    <source>
        <dbReference type="ARBA" id="ARBA00006679"/>
    </source>
</evidence>
<evidence type="ECO:0000256" key="3">
    <source>
        <dbReference type="ARBA" id="ARBA00022475"/>
    </source>
</evidence>
<keyword evidence="4" id="KW-0812">Transmembrane</keyword>
<dbReference type="KEGG" id="cpin:CPIN18020_1282"/>
<evidence type="ECO:0000256" key="5">
    <source>
        <dbReference type="ARBA" id="ARBA00022989"/>
    </source>
</evidence>
<evidence type="ECO:0000313" key="8">
    <source>
        <dbReference type="Proteomes" id="UP000190868"/>
    </source>
</evidence>
<dbReference type="Pfam" id="PF07681">
    <property type="entry name" value="DoxX"/>
    <property type="match status" value="1"/>
</dbReference>
<dbReference type="PANTHER" id="PTHR33452">
    <property type="entry name" value="OXIDOREDUCTASE CATD-RELATED"/>
    <property type="match status" value="1"/>
</dbReference>
<dbReference type="RefSeq" id="WP_078423665.1">
    <property type="nucleotide sequence ID" value="NZ_CP017018.1"/>
</dbReference>
<evidence type="ECO:0000256" key="1">
    <source>
        <dbReference type="ARBA" id="ARBA00004651"/>
    </source>
</evidence>
<proteinExistence type="inferred from homology"/>
<comment type="subcellular location">
    <subcellularLocation>
        <location evidence="1">Cell membrane</location>
        <topology evidence="1">Multi-pass membrane protein</topology>
    </subcellularLocation>
</comment>
<evidence type="ECO:0000256" key="6">
    <source>
        <dbReference type="ARBA" id="ARBA00023136"/>
    </source>
</evidence>
<evidence type="ECO:0000313" key="7">
    <source>
        <dbReference type="EMBL" id="AQW88125.1"/>
    </source>
</evidence>
<keyword evidence="6" id="KW-0472">Membrane</keyword>
<comment type="similarity">
    <text evidence="2">Belongs to the DoxX family.</text>
</comment>
<keyword evidence="8" id="KW-1185">Reference proteome</keyword>
<evidence type="ECO:0000256" key="4">
    <source>
        <dbReference type="ARBA" id="ARBA00022692"/>
    </source>
</evidence>
<dbReference type="AlphaFoldDB" id="A0A1S6U8W3"/>
<dbReference type="GeneID" id="56566922"/>
<organism evidence="7 8">
    <name type="scientific">Campylobacter pinnipediorum subsp. caledonicus</name>
    <dbReference type="NCBI Taxonomy" id="1874362"/>
    <lineage>
        <taxon>Bacteria</taxon>
        <taxon>Pseudomonadati</taxon>
        <taxon>Campylobacterota</taxon>
        <taxon>Epsilonproteobacteria</taxon>
        <taxon>Campylobacterales</taxon>
        <taxon>Campylobacteraceae</taxon>
        <taxon>Campylobacter</taxon>
    </lineage>
</organism>
<protein>
    <submittedName>
        <fullName evidence="7">DoxX family protein</fullName>
    </submittedName>
</protein>
<keyword evidence="3" id="KW-1003">Cell membrane</keyword>
<name>A0A1S6U8W3_9BACT</name>
<gene>
    <name evidence="7" type="ORF">CPIN18021_1331</name>
</gene>
<sequence length="142" mass="15338">MKFYYSCAKKLHNVDLAMLFIRLGLAGTIILHGIAKIIHGISKIQGSLVGLGFPEFIANGFAYFVYVGEILAPIMLILGIFSRLAGVFILGTSLFIFLVKGVAILGLDAHTGGLVYAEAYFYLITSLAIIFAGSGKYALRKD</sequence>
<dbReference type="InterPro" id="IPR032808">
    <property type="entry name" value="DoxX"/>
</dbReference>
<keyword evidence="5" id="KW-1133">Transmembrane helix</keyword>